<accession>A0A165T0T4</accession>
<reference evidence="2 3" key="1">
    <citation type="journal article" date="2016" name="Mol. Biol. Evol.">
        <title>Comparative Genomics of Early-Diverging Mushroom-Forming Fungi Provides Insights into the Origins of Lignocellulose Decay Capabilities.</title>
        <authorList>
            <person name="Nagy L.G."/>
            <person name="Riley R."/>
            <person name="Tritt A."/>
            <person name="Adam C."/>
            <person name="Daum C."/>
            <person name="Floudas D."/>
            <person name="Sun H."/>
            <person name="Yadav J.S."/>
            <person name="Pangilinan J."/>
            <person name="Larsson K.H."/>
            <person name="Matsuura K."/>
            <person name="Barry K."/>
            <person name="Labutti K."/>
            <person name="Kuo R."/>
            <person name="Ohm R.A."/>
            <person name="Bhattacharya S.S."/>
            <person name="Shirouzu T."/>
            <person name="Yoshinaga Y."/>
            <person name="Martin F.M."/>
            <person name="Grigoriev I.V."/>
            <person name="Hibbett D.S."/>
        </authorList>
    </citation>
    <scope>NUCLEOTIDE SEQUENCE [LARGE SCALE GENOMIC DNA]</scope>
    <source>
        <strain evidence="2 3">HHB14362 ss-1</strain>
    </source>
</reference>
<organism evidence="2 3">
    <name type="scientific">Neolentinus lepideus HHB14362 ss-1</name>
    <dbReference type="NCBI Taxonomy" id="1314782"/>
    <lineage>
        <taxon>Eukaryota</taxon>
        <taxon>Fungi</taxon>
        <taxon>Dikarya</taxon>
        <taxon>Basidiomycota</taxon>
        <taxon>Agaricomycotina</taxon>
        <taxon>Agaricomycetes</taxon>
        <taxon>Gloeophyllales</taxon>
        <taxon>Gloeophyllaceae</taxon>
        <taxon>Neolentinus</taxon>
    </lineage>
</organism>
<dbReference type="InParanoid" id="A0A165T0T4"/>
<feature type="region of interest" description="Disordered" evidence="1">
    <location>
        <begin position="1"/>
        <end position="24"/>
    </location>
</feature>
<proteinExistence type="predicted"/>
<evidence type="ECO:0000256" key="1">
    <source>
        <dbReference type="SAM" id="MobiDB-lite"/>
    </source>
</evidence>
<dbReference type="AlphaFoldDB" id="A0A165T0T4"/>
<dbReference type="Proteomes" id="UP000076761">
    <property type="component" value="Unassembled WGS sequence"/>
</dbReference>
<gene>
    <name evidence="2" type="ORF">NEOLEDRAFT_294116</name>
</gene>
<keyword evidence="3" id="KW-1185">Reference proteome</keyword>
<sequence length="159" mass="17604">MRHTPDPTHTQLGGVHEPSGRLSCAPLPRRAGRCIAGRDRRTGPNALGHCKYRHRPARLHRHRPINQSTSTTNQIGLHRPRNSLSHYAGFPPLRPFIPTSGIILRLDCGDYFDTATTYLNTSSTCLDSADLSQHLKDPVHLSQHLGRLRPCISISGGLL</sequence>
<evidence type="ECO:0000313" key="3">
    <source>
        <dbReference type="Proteomes" id="UP000076761"/>
    </source>
</evidence>
<evidence type="ECO:0000313" key="2">
    <source>
        <dbReference type="EMBL" id="KZT25963.1"/>
    </source>
</evidence>
<dbReference type="EMBL" id="KV425569">
    <property type="protein sequence ID" value="KZT25963.1"/>
    <property type="molecule type" value="Genomic_DNA"/>
</dbReference>
<name>A0A165T0T4_9AGAM</name>
<protein>
    <submittedName>
        <fullName evidence="2">Uncharacterized protein</fullName>
    </submittedName>
</protein>